<dbReference type="Proteomes" id="UP000305709">
    <property type="component" value="Unassembled WGS sequence"/>
</dbReference>
<protein>
    <submittedName>
        <fullName evidence="2">Uncharacterized protein</fullName>
    </submittedName>
</protein>
<evidence type="ECO:0000313" key="3">
    <source>
        <dbReference type="Proteomes" id="UP000305709"/>
    </source>
</evidence>
<name>A0A5C4N636_9RHOB</name>
<comment type="caution">
    <text evidence="2">The sequence shown here is derived from an EMBL/GenBank/DDBJ whole genome shotgun (WGS) entry which is preliminary data.</text>
</comment>
<feature type="compositionally biased region" description="Low complexity" evidence="1">
    <location>
        <begin position="154"/>
        <end position="171"/>
    </location>
</feature>
<proteinExistence type="predicted"/>
<feature type="region of interest" description="Disordered" evidence="1">
    <location>
        <begin position="90"/>
        <end position="171"/>
    </location>
</feature>
<reference evidence="2 3" key="1">
    <citation type="submission" date="2019-06" db="EMBL/GenBank/DDBJ databases">
        <authorList>
            <person name="Jiang L."/>
        </authorList>
    </citation>
    <scope>NUCLEOTIDE SEQUENCE [LARGE SCALE GENOMIC DNA]</scope>
    <source>
        <strain evidence="2 3">YIM 48858</strain>
    </source>
</reference>
<organism evidence="2 3">
    <name type="scientific">Rubellimicrobium roseum</name>
    <dbReference type="NCBI Taxonomy" id="687525"/>
    <lineage>
        <taxon>Bacteria</taxon>
        <taxon>Pseudomonadati</taxon>
        <taxon>Pseudomonadota</taxon>
        <taxon>Alphaproteobacteria</taxon>
        <taxon>Rhodobacterales</taxon>
        <taxon>Roseobacteraceae</taxon>
        <taxon>Rubellimicrobium</taxon>
    </lineage>
</organism>
<gene>
    <name evidence="2" type="ORF">FHG71_22580</name>
</gene>
<accession>A0A5C4N636</accession>
<dbReference type="EMBL" id="VDFV01000095">
    <property type="protein sequence ID" value="TNC59694.1"/>
    <property type="molecule type" value="Genomic_DNA"/>
</dbReference>
<sequence>MNEPYGQLLATLHKTQGTMAVQLDRLAKSQAPDRVRLPRLECEARQFRGATEALLARMMEREVSPDLIVQAKLLLAHFEHAVRRAASISSWHGQVDAGARDEPDDEVIDGQAGPGDNHEPDVVPTAGPNRPRLATESTVREIRVARQMARLGPSGSRSAQARGGQRQRSAV</sequence>
<dbReference type="RefSeq" id="WP_139084014.1">
    <property type="nucleotide sequence ID" value="NZ_VDFV01000095.1"/>
</dbReference>
<keyword evidence="3" id="KW-1185">Reference proteome</keyword>
<dbReference type="AlphaFoldDB" id="A0A5C4N636"/>
<evidence type="ECO:0000256" key="1">
    <source>
        <dbReference type="SAM" id="MobiDB-lite"/>
    </source>
</evidence>
<evidence type="ECO:0000313" key="2">
    <source>
        <dbReference type="EMBL" id="TNC59694.1"/>
    </source>
</evidence>